<dbReference type="PANTHER" id="PTHR30244:SF34">
    <property type="entry name" value="DTDP-4-AMINO-4,6-DIDEOXYGALACTOSE TRANSAMINASE"/>
    <property type="match status" value="1"/>
</dbReference>
<dbReference type="Proteomes" id="UP001595697">
    <property type="component" value="Unassembled WGS sequence"/>
</dbReference>
<evidence type="ECO:0000313" key="3">
    <source>
        <dbReference type="EMBL" id="MFC3967227.1"/>
    </source>
</evidence>
<dbReference type="InterPro" id="IPR015422">
    <property type="entry name" value="PyrdxlP-dep_Trfase_small"/>
</dbReference>
<proteinExistence type="inferred from homology"/>
<reference evidence="4" key="1">
    <citation type="journal article" date="2019" name="Int. J. Syst. Evol. Microbiol.">
        <title>The Global Catalogue of Microorganisms (GCM) 10K type strain sequencing project: providing services to taxonomists for standard genome sequencing and annotation.</title>
        <authorList>
            <consortium name="The Broad Institute Genomics Platform"/>
            <consortium name="The Broad Institute Genome Sequencing Center for Infectious Disease"/>
            <person name="Wu L."/>
            <person name="Ma J."/>
        </authorList>
    </citation>
    <scope>NUCLEOTIDE SEQUENCE [LARGE SCALE GENOMIC DNA]</scope>
    <source>
        <strain evidence="4">TBRC 5781</strain>
    </source>
</reference>
<dbReference type="InterPro" id="IPR015421">
    <property type="entry name" value="PyrdxlP-dep_Trfase_major"/>
</dbReference>
<dbReference type="Gene3D" id="3.90.1150.10">
    <property type="entry name" value="Aspartate Aminotransferase, domain 1"/>
    <property type="match status" value="1"/>
</dbReference>
<sequence>MEAVVIPFYAPSIDESDIEAIASVMRSGWLASGPRVREFEQRFAEKTGATFAVATSSCTAALFCALRSMGIGPGDAVIVPSLTFTATAEAVLQNGAKVVFSDVGANCTMATAATIRSAIESHRAETGKDVSAVVITHYGGEIAGDIGAINELCRELGIVLINDCAHCLDSSFLSKTPVDEAWLPVGKLPGLCCFSFYPNKCITTGLGGMITGNDADIIAACRALVNHGISRSANRFNWDYEITSEGFNFNMPDTAAAMGIAQLLKSSALHYARSSASMRYDAAFLDHRYLRIVTGKLSTSRSSNHLYAVALDHPTISRDSLIGSLLERGIEASVHWRPLHRHKVYQQLIQNGRVFCDELINSDNLSSRILSLPLYPSLQTFEQDQVISAVNEILLAY</sequence>
<keyword evidence="3" id="KW-0808">Transferase</keyword>
<dbReference type="InterPro" id="IPR015424">
    <property type="entry name" value="PyrdxlP-dep_Trfase"/>
</dbReference>
<evidence type="ECO:0000256" key="2">
    <source>
        <dbReference type="RuleBase" id="RU004508"/>
    </source>
</evidence>
<evidence type="ECO:0000313" key="4">
    <source>
        <dbReference type="Proteomes" id="UP001595697"/>
    </source>
</evidence>
<dbReference type="CDD" id="cd00616">
    <property type="entry name" value="AHBA_syn"/>
    <property type="match status" value="1"/>
</dbReference>
<comment type="similarity">
    <text evidence="1 2">Belongs to the DegT/DnrJ/EryC1 family.</text>
</comment>
<evidence type="ECO:0000256" key="1">
    <source>
        <dbReference type="ARBA" id="ARBA00037999"/>
    </source>
</evidence>
<dbReference type="RefSeq" id="WP_377307154.1">
    <property type="nucleotide sequence ID" value="NZ_JALJQZ010000059.1"/>
</dbReference>
<dbReference type="InterPro" id="IPR000653">
    <property type="entry name" value="DegT/StrS_aminotransferase"/>
</dbReference>
<dbReference type="GO" id="GO:0008483">
    <property type="term" value="F:transaminase activity"/>
    <property type="evidence" value="ECO:0007669"/>
    <property type="project" value="UniProtKB-KW"/>
</dbReference>
<accession>A0ABV8E412</accession>
<dbReference type="PANTHER" id="PTHR30244">
    <property type="entry name" value="TRANSAMINASE"/>
    <property type="match status" value="1"/>
</dbReference>
<dbReference type="Pfam" id="PF01041">
    <property type="entry name" value="DegT_DnrJ_EryC1"/>
    <property type="match status" value="1"/>
</dbReference>
<keyword evidence="4" id="KW-1185">Reference proteome</keyword>
<comment type="caution">
    <text evidence="3">The sequence shown here is derived from an EMBL/GenBank/DDBJ whole genome shotgun (WGS) entry which is preliminary data.</text>
</comment>
<dbReference type="Gene3D" id="3.40.640.10">
    <property type="entry name" value="Type I PLP-dependent aspartate aminotransferase-like (Major domain)"/>
    <property type="match status" value="1"/>
</dbReference>
<keyword evidence="2" id="KW-0663">Pyridoxal phosphate</keyword>
<dbReference type="SUPFAM" id="SSF53383">
    <property type="entry name" value="PLP-dependent transferases"/>
    <property type="match status" value="1"/>
</dbReference>
<protein>
    <submittedName>
        <fullName evidence="3">DegT/DnrJ/EryC1/StrS family aminotransferase</fullName>
    </submittedName>
</protein>
<dbReference type="EMBL" id="JBHSBD010000013">
    <property type="protein sequence ID" value="MFC3967227.1"/>
    <property type="molecule type" value="Genomic_DNA"/>
</dbReference>
<dbReference type="PIRSF" id="PIRSF000390">
    <property type="entry name" value="PLP_StrS"/>
    <property type="match status" value="1"/>
</dbReference>
<keyword evidence="3" id="KW-0032">Aminotransferase</keyword>
<organism evidence="3 4">
    <name type="scientific">Rhizobium lemnae</name>
    <dbReference type="NCBI Taxonomy" id="1214924"/>
    <lineage>
        <taxon>Bacteria</taxon>
        <taxon>Pseudomonadati</taxon>
        <taxon>Pseudomonadota</taxon>
        <taxon>Alphaproteobacteria</taxon>
        <taxon>Hyphomicrobiales</taxon>
        <taxon>Rhizobiaceae</taxon>
        <taxon>Rhizobium/Agrobacterium group</taxon>
        <taxon>Rhizobium</taxon>
    </lineage>
</organism>
<name>A0ABV8E412_9HYPH</name>
<gene>
    <name evidence="3" type="ORF">ACFOVS_03595</name>
</gene>